<evidence type="ECO:0000256" key="1">
    <source>
        <dbReference type="SAM" id="MobiDB-lite"/>
    </source>
</evidence>
<dbReference type="GeneID" id="30196707"/>
<organism evidence="2 3">
    <name type="scientific">Cryptococcus wingfieldii CBS 7118</name>
    <dbReference type="NCBI Taxonomy" id="1295528"/>
    <lineage>
        <taxon>Eukaryota</taxon>
        <taxon>Fungi</taxon>
        <taxon>Dikarya</taxon>
        <taxon>Basidiomycota</taxon>
        <taxon>Agaricomycotina</taxon>
        <taxon>Tremellomycetes</taxon>
        <taxon>Tremellales</taxon>
        <taxon>Cryptococcaceae</taxon>
        <taxon>Cryptococcus</taxon>
    </lineage>
</organism>
<evidence type="ECO:0000313" key="2">
    <source>
        <dbReference type="EMBL" id="ODN85667.1"/>
    </source>
</evidence>
<accession>A0A1E3IAS3</accession>
<feature type="compositionally biased region" description="Polar residues" evidence="1">
    <location>
        <begin position="33"/>
        <end position="49"/>
    </location>
</feature>
<proteinExistence type="predicted"/>
<feature type="compositionally biased region" description="Basic and acidic residues" evidence="1">
    <location>
        <begin position="18"/>
        <end position="31"/>
    </location>
</feature>
<keyword evidence="3" id="KW-1185">Reference proteome</keyword>
<dbReference type="OrthoDB" id="2098326at2759"/>
<gene>
    <name evidence="2" type="ORF">L198_07496</name>
</gene>
<reference evidence="2 3" key="1">
    <citation type="submission" date="2016-06" db="EMBL/GenBank/DDBJ databases">
        <title>Evolution of pathogenesis and genome organization in the Tremellales.</title>
        <authorList>
            <person name="Cuomo C."/>
            <person name="Litvintseva A."/>
            <person name="Heitman J."/>
            <person name="Chen Y."/>
            <person name="Sun S."/>
            <person name="Springer D."/>
            <person name="Dromer F."/>
            <person name="Young S."/>
            <person name="Zeng Q."/>
            <person name="Chapman S."/>
            <person name="Gujja S."/>
            <person name="Saif S."/>
            <person name="Birren B."/>
        </authorList>
    </citation>
    <scope>NUCLEOTIDE SEQUENCE [LARGE SCALE GENOMIC DNA]</scope>
    <source>
        <strain evidence="2 3">CBS 7118</strain>
    </source>
</reference>
<evidence type="ECO:0000313" key="3">
    <source>
        <dbReference type="Proteomes" id="UP000094819"/>
    </source>
</evidence>
<protein>
    <submittedName>
        <fullName evidence="2">Uncharacterized protein</fullName>
    </submittedName>
</protein>
<dbReference type="AlphaFoldDB" id="A0A1E3IAS3"/>
<dbReference type="Proteomes" id="UP000094819">
    <property type="component" value="Unassembled WGS sequence"/>
</dbReference>
<dbReference type="RefSeq" id="XP_019028528.1">
    <property type="nucleotide sequence ID" value="XM_019179490.1"/>
</dbReference>
<sequence length="55" mass="6035">MTAPAFVNGRHAVPELNENEKKGVQKYEARAQAESQLAKQDSPFFSNTDKPGEAT</sequence>
<name>A0A1E3IAS3_9TREE</name>
<feature type="region of interest" description="Disordered" evidence="1">
    <location>
        <begin position="1"/>
        <end position="55"/>
    </location>
</feature>
<comment type="caution">
    <text evidence="2">The sequence shown here is derived from an EMBL/GenBank/DDBJ whole genome shotgun (WGS) entry which is preliminary data.</text>
</comment>
<dbReference type="EMBL" id="AWGH01000035">
    <property type="protein sequence ID" value="ODN85667.1"/>
    <property type="molecule type" value="Genomic_DNA"/>
</dbReference>